<dbReference type="Gene3D" id="3.40.50.360">
    <property type="match status" value="1"/>
</dbReference>
<name>A0A0R2HB24_9FIRM</name>
<dbReference type="PATRIC" id="fig|1410657.5.peg.1027"/>
<sequence length="171" mass="18861">MSTLVIYYSRKGQNYVNGSIEDLKKGNTKIVAEYIAKAANADLFEVETEKEYSSDYMTCTEEAQDELRANARPALKKMLTSIEEYDNIIVAGPCWWGTYPMAIFTLLDTLNFNGKNVYPVMTHEGSGLSGAPLALKRHCQGGVVGKGLAIHGADADISEEACIKWVKNNIK</sequence>
<accession>A0A0R2HB24</accession>
<gene>
    <name evidence="2" type="ORF">IV49_GL000986</name>
</gene>
<reference evidence="2 3" key="1">
    <citation type="journal article" date="2015" name="Genome Announc.">
        <title>Expanding the biotechnology potential of lactobacilli through comparative genomics of 213 strains and associated genera.</title>
        <authorList>
            <person name="Sun Z."/>
            <person name="Harris H.M."/>
            <person name="McCann A."/>
            <person name="Guo C."/>
            <person name="Argimon S."/>
            <person name="Zhang W."/>
            <person name="Yang X."/>
            <person name="Jeffery I.B."/>
            <person name="Cooney J.C."/>
            <person name="Kagawa T.F."/>
            <person name="Liu W."/>
            <person name="Song Y."/>
            <person name="Salvetti E."/>
            <person name="Wrobel A."/>
            <person name="Rasinkangas P."/>
            <person name="Parkhill J."/>
            <person name="Rea M.C."/>
            <person name="O'Sullivan O."/>
            <person name="Ritari J."/>
            <person name="Douillard F.P."/>
            <person name="Paul Ross R."/>
            <person name="Yang R."/>
            <person name="Briner A.E."/>
            <person name="Felis G.E."/>
            <person name="de Vos W.M."/>
            <person name="Barrangou R."/>
            <person name="Klaenhammer T.R."/>
            <person name="Caufield P.W."/>
            <person name="Cui Y."/>
            <person name="Zhang H."/>
            <person name="O'Toole P.W."/>
        </authorList>
    </citation>
    <scope>NUCLEOTIDE SEQUENCE [LARGE SCALE GENOMIC DNA]</scope>
    <source>
        <strain evidence="2 3">DSM 20405</strain>
    </source>
</reference>
<dbReference type="EMBL" id="JQBL01000026">
    <property type="protein sequence ID" value="KRN49547.1"/>
    <property type="molecule type" value="Genomic_DNA"/>
</dbReference>
<dbReference type="Proteomes" id="UP000051841">
    <property type="component" value="Unassembled WGS sequence"/>
</dbReference>
<keyword evidence="3" id="KW-1185">Reference proteome</keyword>
<feature type="domain" description="Flavodoxin-like" evidence="1">
    <location>
        <begin position="26"/>
        <end position="168"/>
    </location>
</feature>
<evidence type="ECO:0000313" key="2">
    <source>
        <dbReference type="EMBL" id="KRN49547.1"/>
    </source>
</evidence>
<dbReference type="GO" id="GO:0010181">
    <property type="term" value="F:FMN binding"/>
    <property type="evidence" value="ECO:0007669"/>
    <property type="project" value="InterPro"/>
</dbReference>
<dbReference type="SUPFAM" id="SSF52218">
    <property type="entry name" value="Flavoproteins"/>
    <property type="match status" value="1"/>
</dbReference>
<comment type="caution">
    <text evidence="2">The sequence shown here is derived from an EMBL/GenBank/DDBJ whole genome shotgun (WGS) entry which is preliminary data.</text>
</comment>
<dbReference type="GO" id="GO:0016651">
    <property type="term" value="F:oxidoreductase activity, acting on NAD(P)H"/>
    <property type="evidence" value="ECO:0007669"/>
    <property type="project" value="UniProtKB-ARBA"/>
</dbReference>
<dbReference type="AlphaFoldDB" id="A0A0R2HB24"/>
<organism evidence="2 3">
    <name type="scientific">Kandleria vitulina DSM 20405</name>
    <dbReference type="NCBI Taxonomy" id="1410657"/>
    <lineage>
        <taxon>Bacteria</taxon>
        <taxon>Bacillati</taxon>
        <taxon>Bacillota</taxon>
        <taxon>Erysipelotrichia</taxon>
        <taxon>Erysipelotrichales</taxon>
        <taxon>Coprobacillaceae</taxon>
        <taxon>Kandleria</taxon>
    </lineage>
</organism>
<evidence type="ECO:0000259" key="1">
    <source>
        <dbReference type="Pfam" id="PF12682"/>
    </source>
</evidence>
<dbReference type="PANTHER" id="PTHR39201:SF1">
    <property type="entry name" value="FLAVODOXIN-LIKE DOMAIN-CONTAINING PROTEIN"/>
    <property type="match status" value="1"/>
</dbReference>
<dbReference type="InterPro" id="IPR029039">
    <property type="entry name" value="Flavoprotein-like_sf"/>
</dbReference>
<dbReference type="PANTHER" id="PTHR39201">
    <property type="entry name" value="EXPORTED PROTEIN-RELATED"/>
    <property type="match status" value="1"/>
</dbReference>
<protein>
    <recommendedName>
        <fullName evidence="1">Flavodoxin-like domain-containing protein</fullName>
    </recommendedName>
</protein>
<evidence type="ECO:0000313" key="3">
    <source>
        <dbReference type="Proteomes" id="UP000051841"/>
    </source>
</evidence>
<dbReference type="RefSeq" id="WP_031589576.1">
    <property type="nucleotide sequence ID" value="NZ_JNKN01000029.1"/>
</dbReference>
<dbReference type="InterPro" id="IPR008254">
    <property type="entry name" value="Flavodoxin/NO_synth"/>
</dbReference>
<proteinExistence type="predicted"/>
<dbReference type="Pfam" id="PF12682">
    <property type="entry name" value="Flavodoxin_4"/>
    <property type="match status" value="1"/>
</dbReference>